<dbReference type="Proteomes" id="UP000283087">
    <property type="component" value="Unassembled WGS sequence"/>
</dbReference>
<keyword evidence="4" id="KW-0540">Nuclease</keyword>
<dbReference type="InterPro" id="IPR001604">
    <property type="entry name" value="Endo_G_ENPP1-like_dom"/>
</dbReference>
<keyword evidence="2" id="KW-0479">Metal-binding</keyword>
<gene>
    <name evidence="4" type="ORF">EH243_07885</name>
</gene>
<dbReference type="SUPFAM" id="SSF54060">
    <property type="entry name" value="His-Me finger endonucleases"/>
    <property type="match status" value="1"/>
</dbReference>
<dbReference type="Pfam" id="PF00932">
    <property type="entry name" value="LTD"/>
    <property type="match status" value="1"/>
</dbReference>
<evidence type="ECO:0000256" key="2">
    <source>
        <dbReference type="PIRSR" id="PIRSR640255-2"/>
    </source>
</evidence>
<dbReference type="InterPro" id="IPR036415">
    <property type="entry name" value="Lamin_tail_dom_sf"/>
</dbReference>
<dbReference type="SMART" id="SM00892">
    <property type="entry name" value="Endonuclease_NS"/>
    <property type="match status" value="1"/>
</dbReference>
<accession>A0A430KSQ0</accession>
<dbReference type="InterPro" id="IPR044925">
    <property type="entry name" value="His-Me_finger_sf"/>
</dbReference>
<keyword evidence="4" id="KW-0378">Hydrolase</keyword>
<dbReference type="RefSeq" id="WP_126158105.1">
    <property type="nucleotide sequence ID" value="NZ_RQXW01000005.1"/>
</dbReference>
<dbReference type="SUPFAM" id="SSF74853">
    <property type="entry name" value="Lamin A/C globular tail domain"/>
    <property type="match status" value="1"/>
</dbReference>
<sequence>MLGYRQDFLKGITLLLPSFSTELSQEVLNVGKVFDYPNYSIIMNSASEKRSAVIVCLNIDQSNLKNTTRSDAWKIDNRIGFDYQLDNAYYASNPWDRGHMAKRTSAAQGETARDAQYAANETFYYSNSCLQHENLNRDEWRGLEDWVFDLDLDTDGKITSFSGPFYGANDRTVRPSGRKTALIPAGFFKIVCFINKSTNSLDVRAFIIYQDEDALRDKKGRSRYNNLHYQVTVSEIEALTGLRFDNRIYQANPLYYTGDHATAEENVSHFPENIEIAKPADILAKGQPRQTVNDDIVDIFICAALVDPVGTDSGREWVSLINLGATEIDLTGWQLSDNSDTTLALTALIDDTILQPGCSVILRKLSPLRLSNKGDIIKLYDQQGARIDWVNYTEDMVQKGKPVLFLSPRDTLDI</sequence>
<dbReference type="InterPro" id="IPR044929">
    <property type="entry name" value="DNA/RNA_non-sp_Endonuclease_sf"/>
</dbReference>
<feature type="binding site" evidence="2">
    <location>
        <position position="136"/>
    </location>
    <ligand>
        <name>Mg(2+)</name>
        <dbReference type="ChEBI" id="CHEBI:18420"/>
        <note>catalytic</note>
    </ligand>
</feature>
<dbReference type="OrthoDB" id="9811262at2"/>
<name>A0A430KSQ0_9GAMM</name>
<evidence type="ECO:0000259" key="3">
    <source>
        <dbReference type="PROSITE" id="PS51841"/>
    </source>
</evidence>
<reference evidence="4 5" key="1">
    <citation type="submission" date="2018-11" db="EMBL/GenBank/DDBJ databases">
        <title>The draft genome sequence of Amphritea opalescens ANRC-JH13T.</title>
        <authorList>
            <person name="Fang Z."/>
            <person name="Zhang Y."/>
            <person name="Han X."/>
        </authorList>
    </citation>
    <scope>NUCLEOTIDE SEQUENCE [LARGE SCALE GENOMIC DNA]</scope>
    <source>
        <strain evidence="4 5">ANRC-JH13</strain>
    </source>
</reference>
<organism evidence="4 5">
    <name type="scientific">Amphritea opalescens</name>
    <dbReference type="NCBI Taxonomy" id="2490544"/>
    <lineage>
        <taxon>Bacteria</taxon>
        <taxon>Pseudomonadati</taxon>
        <taxon>Pseudomonadota</taxon>
        <taxon>Gammaproteobacteria</taxon>
        <taxon>Oceanospirillales</taxon>
        <taxon>Oceanospirillaceae</taxon>
        <taxon>Amphritea</taxon>
    </lineage>
</organism>
<dbReference type="GO" id="GO:0046872">
    <property type="term" value="F:metal ion binding"/>
    <property type="evidence" value="ECO:0007669"/>
    <property type="project" value="UniProtKB-KW"/>
</dbReference>
<feature type="active site" description="Proton acceptor" evidence="1">
    <location>
        <position position="99"/>
    </location>
</feature>
<dbReference type="InterPro" id="IPR040255">
    <property type="entry name" value="Non-specific_endonuclease"/>
</dbReference>
<dbReference type="EMBL" id="RQXW01000005">
    <property type="protein sequence ID" value="RTE66506.1"/>
    <property type="molecule type" value="Genomic_DNA"/>
</dbReference>
<proteinExistence type="predicted"/>
<dbReference type="PANTHER" id="PTHR13966:SF5">
    <property type="entry name" value="ENDONUCLEASE G, MITOCHONDRIAL"/>
    <property type="match status" value="1"/>
</dbReference>
<dbReference type="GO" id="GO:0003676">
    <property type="term" value="F:nucleic acid binding"/>
    <property type="evidence" value="ECO:0007669"/>
    <property type="project" value="InterPro"/>
</dbReference>
<feature type="domain" description="LTD" evidence="3">
    <location>
        <begin position="286"/>
        <end position="394"/>
    </location>
</feature>
<dbReference type="SMART" id="SM00477">
    <property type="entry name" value="NUC"/>
    <property type="match status" value="1"/>
</dbReference>
<keyword evidence="4" id="KW-0255">Endonuclease</keyword>
<dbReference type="PROSITE" id="PS51841">
    <property type="entry name" value="LTD"/>
    <property type="match status" value="1"/>
</dbReference>
<dbReference type="AlphaFoldDB" id="A0A430KSQ0"/>
<dbReference type="Gene3D" id="3.40.570.10">
    <property type="entry name" value="Extracellular Endonuclease, subunit A"/>
    <property type="match status" value="1"/>
</dbReference>
<dbReference type="PANTHER" id="PTHR13966">
    <property type="entry name" value="ENDONUCLEASE RELATED"/>
    <property type="match status" value="1"/>
</dbReference>
<protein>
    <submittedName>
        <fullName evidence="4">DNA/RNA endonuclease</fullName>
    </submittedName>
</protein>
<comment type="caution">
    <text evidence="4">The sequence shown here is derived from an EMBL/GenBank/DDBJ whole genome shotgun (WGS) entry which is preliminary data.</text>
</comment>
<evidence type="ECO:0000256" key="1">
    <source>
        <dbReference type="PIRSR" id="PIRSR640255-1"/>
    </source>
</evidence>
<evidence type="ECO:0000313" key="5">
    <source>
        <dbReference type="Proteomes" id="UP000283087"/>
    </source>
</evidence>
<dbReference type="Pfam" id="PF01223">
    <property type="entry name" value="Endonuclease_NS"/>
    <property type="match status" value="1"/>
</dbReference>
<dbReference type="GO" id="GO:0016787">
    <property type="term" value="F:hydrolase activity"/>
    <property type="evidence" value="ECO:0007669"/>
    <property type="project" value="InterPro"/>
</dbReference>
<dbReference type="GO" id="GO:0004519">
    <property type="term" value="F:endonuclease activity"/>
    <property type="evidence" value="ECO:0007669"/>
    <property type="project" value="UniProtKB-KW"/>
</dbReference>
<dbReference type="InterPro" id="IPR001322">
    <property type="entry name" value="Lamin_tail_dom"/>
</dbReference>
<dbReference type="Gene3D" id="2.60.40.1260">
    <property type="entry name" value="Lamin Tail domain"/>
    <property type="match status" value="1"/>
</dbReference>
<evidence type="ECO:0000313" key="4">
    <source>
        <dbReference type="EMBL" id="RTE66506.1"/>
    </source>
</evidence>
<dbReference type="InterPro" id="IPR020821">
    <property type="entry name" value="ENPP1-3/EXOG-like_nuc-like"/>
</dbReference>
<keyword evidence="5" id="KW-1185">Reference proteome</keyword>